<keyword evidence="2 6" id="KW-0349">Heme</keyword>
<dbReference type="PROSITE" id="PS51007">
    <property type="entry name" value="CYTC"/>
    <property type="match status" value="1"/>
</dbReference>
<keyword evidence="5 6" id="KW-0408">Iron</keyword>
<keyword evidence="3 6" id="KW-0479">Metal-binding</keyword>
<dbReference type="InterPro" id="IPR036909">
    <property type="entry name" value="Cyt_c-like_dom_sf"/>
</dbReference>
<keyword evidence="10" id="KW-1185">Reference proteome</keyword>
<name>A0ABV7FL29_9ALTE</name>
<evidence type="ECO:0000256" key="7">
    <source>
        <dbReference type="SAM" id="SignalP"/>
    </source>
</evidence>
<dbReference type="Pfam" id="PF00034">
    <property type="entry name" value="Cytochrom_C"/>
    <property type="match status" value="1"/>
</dbReference>
<evidence type="ECO:0000313" key="10">
    <source>
        <dbReference type="Proteomes" id="UP001595478"/>
    </source>
</evidence>
<keyword evidence="7" id="KW-0732">Signal</keyword>
<evidence type="ECO:0000259" key="8">
    <source>
        <dbReference type="PROSITE" id="PS51007"/>
    </source>
</evidence>
<comment type="caution">
    <text evidence="9">The sequence shown here is derived from an EMBL/GenBank/DDBJ whole genome shotgun (WGS) entry which is preliminary data.</text>
</comment>
<reference evidence="10" key="1">
    <citation type="journal article" date="2019" name="Int. J. Syst. Evol. Microbiol.">
        <title>The Global Catalogue of Microorganisms (GCM) 10K type strain sequencing project: providing services to taxonomists for standard genome sequencing and annotation.</title>
        <authorList>
            <consortium name="The Broad Institute Genomics Platform"/>
            <consortium name="The Broad Institute Genome Sequencing Center for Infectious Disease"/>
            <person name="Wu L."/>
            <person name="Ma J."/>
        </authorList>
    </citation>
    <scope>NUCLEOTIDE SEQUENCE [LARGE SCALE GENOMIC DNA]</scope>
    <source>
        <strain evidence="10">KCTC 52473</strain>
    </source>
</reference>
<feature type="chain" id="PRO_5047145352" evidence="7">
    <location>
        <begin position="19"/>
        <end position="212"/>
    </location>
</feature>
<evidence type="ECO:0000256" key="3">
    <source>
        <dbReference type="ARBA" id="ARBA00022723"/>
    </source>
</evidence>
<dbReference type="SUPFAM" id="SSF46626">
    <property type="entry name" value="Cytochrome c"/>
    <property type="match status" value="2"/>
</dbReference>
<evidence type="ECO:0000256" key="6">
    <source>
        <dbReference type="PROSITE-ProRule" id="PRU00433"/>
    </source>
</evidence>
<dbReference type="PANTHER" id="PTHR33751">
    <property type="entry name" value="CBB3-TYPE CYTOCHROME C OXIDASE SUBUNIT FIXP"/>
    <property type="match status" value="1"/>
</dbReference>
<dbReference type="PANTHER" id="PTHR33751:SF9">
    <property type="entry name" value="CYTOCHROME C4"/>
    <property type="match status" value="1"/>
</dbReference>
<dbReference type="RefSeq" id="WP_376919159.1">
    <property type="nucleotide sequence ID" value="NZ_JBHRSW010000006.1"/>
</dbReference>
<keyword evidence="4" id="KW-0249">Electron transport</keyword>
<evidence type="ECO:0000313" key="9">
    <source>
        <dbReference type="EMBL" id="MFC3121022.1"/>
    </source>
</evidence>
<gene>
    <name evidence="9" type="ORF">ACFOHL_05285</name>
</gene>
<protein>
    <submittedName>
        <fullName evidence="9">C-type cytochrome</fullName>
    </submittedName>
</protein>
<evidence type="ECO:0000256" key="5">
    <source>
        <dbReference type="ARBA" id="ARBA00023004"/>
    </source>
</evidence>
<keyword evidence="1" id="KW-0813">Transport</keyword>
<sequence length="212" mass="22978">MFKKLWMLCLCSPLFAIAGSDFEDLLPVPESLVTCMVCHGSQLMGSEGTRAPRLLGLQPWYLRNQIDAFKKGWRGVHEDDVTGYEMLPVAQSITPEMLEEAINFIARATAPLPDKTIDGDPISGEKLYTQCAACHGASGEGNEALGAPRLTGLNDWYISTQLNYFKSGVRGGDPENTNGVIMASAAQSLSDDKMIADVTAYISSLQQLTIGK</sequence>
<organism evidence="9 10">
    <name type="scientific">Agaribacter flavus</name>
    <dbReference type="NCBI Taxonomy" id="1902781"/>
    <lineage>
        <taxon>Bacteria</taxon>
        <taxon>Pseudomonadati</taxon>
        <taxon>Pseudomonadota</taxon>
        <taxon>Gammaproteobacteria</taxon>
        <taxon>Alteromonadales</taxon>
        <taxon>Alteromonadaceae</taxon>
        <taxon>Agaribacter</taxon>
    </lineage>
</organism>
<dbReference type="InterPro" id="IPR009056">
    <property type="entry name" value="Cyt_c-like_dom"/>
</dbReference>
<evidence type="ECO:0000256" key="2">
    <source>
        <dbReference type="ARBA" id="ARBA00022617"/>
    </source>
</evidence>
<dbReference type="EMBL" id="JBHRSW010000006">
    <property type="protein sequence ID" value="MFC3121022.1"/>
    <property type="molecule type" value="Genomic_DNA"/>
</dbReference>
<feature type="signal peptide" evidence="7">
    <location>
        <begin position="1"/>
        <end position="18"/>
    </location>
</feature>
<evidence type="ECO:0000256" key="1">
    <source>
        <dbReference type="ARBA" id="ARBA00022448"/>
    </source>
</evidence>
<dbReference type="Proteomes" id="UP001595478">
    <property type="component" value="Unassembled WGS sequence"/>
</dbReference>
<dbReference type="Gene3D" id="1.10.760.10">
    <property type="entry name" value="Cytochrome c-like domain"/>
    <property type="match status" value="2"/>
</dbReference>
<evidence type="ECO:0000256" key="4">
    <source>
        <dbReference type="ARBA" id="ARBA00022982"/>
    </source>
</evidence>
<feature type="domain" description="Cytochrome c" evidence="8">
    <location>
        <begin position="119"/>
        <end position="206"/>
    </location>
</feature>
<accession>A0ABV7FL29</accession>
<dbReference type="InterPro" id="IPR050597">
    <property type="entry name" value="Cytochrome_c_Oxidase_Subunit"/>
</dbReference>
<proteinExistence type="predicted"/>